<reference evidence="2 3" key="1">
    <citation type="submission" date="2019-06" db="EMBL/GenBank/DDBJ databases">
        <authorList>
            <person name="Jiang L."/>
        </authorList>
    </citation>
    <scope>NUCLEOTIDE SEQUENCE [LARGE SCALE GENOMIC DNA]</scope>
    <source>
        <strain evidence="2 3">YIM 48858</strain>
    </source>
</reference>
<feature type="compositionally biased region" description="Basic and acidic residues" evidence="1">
    <location>
        <begin position="23"/>
        <end position="50"/>
    </location>
</feature>
<dbReference type="Proteomes" id="UP000305709">
    <property type="component" value="Unassembled WGS sequence"/>
</dbReference>
<feature type="region of interest" description="Disordered" evidence="1">
    <location>
        <begin position="1"/>
        <end position="114"/>
    </location>
</feature>
<feature type="compositionally biased region" description="Gly residues" evidence="1">
    <location>
        <begin position="77"/>
        <end position="100"/>
    </location>
</feature>
<dbReference type="OrthoDB" id="9811127at2"/>
<dbReference type="InterPro" id="IPR021327">
    <property type="entry name" value="DUF2934"/>
</dbReference>
<evidence type="ECO:0000313" key="3">
    <source>
        <dbReference type="Proteomes" id="UP000305709"/>
    </source>
</evidence>
<evidence type="ECO:0000313" key="2">
    <source>
        <dbReference type="EMBL" id="TNC72168.1"/>
    </source>
</evidence>
<accession>A0A5C4NFM1</accession>
<dbReference type="EMBL" id="VDFV01000009">
    <property type="protein sequence ID" value="TNC72168.1"/>
    <property type="molecule type" value="Genomic_DNA"/>
</dbReference>
<dbReference type="AlphaFoldDB" id="A0A5C4NFM1"/>
<gene>
    <name evidence="2" type="ORF">FHG71_08930</name>
</gene>
<proteinExistence type="predicted"/>
<organism evidence="2 3">
    <name type="scientific">Rubellimicrobium roseum</name>
    <dbReference type="NCBI Taxonomy" id="687525"/>
    <lineage>
        <taxon>Bacteria</taxon>
        <taxon>Pseudomonadati</taxon>
        <taxon>Pseudomonadota</taxon>
        <taxon>Alphaproteobacteria</taxon>
        <taxon>Rhodobacterales</taxon>
        <taxon>Roseobacteraceae</taxon>
        <taxon>Rubellimicrobium</taxon>
    </lineage>
</organism>
<dbReference type="Pfam" id="PF11154">
    <property type="entry name" value="DUF2934"/>
    <property type="match status" value="1"/>
</dbReference>
<keyword evidence="3" id="KW-1185">Reference proteome</keyword>
<evidence type="ECO:0000256" key="1">
    <source>
        <dbReference type="SAM" id="MobiDB-lite"/>
    </source>
</evidence>
<name>A0A5C4NFM1_9RHOB</name>
<feature type="compositionally biased region" description="Low complexity" evidence="1">
    <location>
        <begin position="51"/>
        <end position="63"/>
    </location>
</feature>
<sequence length="114" mass="11563">MDQDREQRIRERAHALWQAEGQPEGRHEEHWRQAAAEIDREEAIDPDRGIAETFEGTGDAATGGTMGGASGLASGLQPGGVSPGGGPGASVGSLGTGGGSTANEPSGDVADRGR</sequence>
<protein>
    <submittedName>
        <fullName evidence="2">DUF2934 domain-containing protein</fullName>
    </submittedName>
</protein>
<dbReference type="RefSeq" id="WP_139081285.1">
    <property type="nucleotide sequence ID" value="NZ_VDFV01000009.1"/>
</dbReference>
<feature type="compositionally biased region" description="Basic and acidic residues" evidence="1">
    <location>
        <begin position="1"/>
        <end position="14"/>
    </location>
</feature>
<comment type="caution">
    <text evidence="2">The sequence shown here is derived from an EMBL/GenBank/DDBJ whole genome shotgun (WGS) entry which is preliminary data.</text>
</comment>